<keyword evidence="1 4" id="KW-0812">Transmembrane</keyword>
<dbReference type="PANTHER" id="PTHR23534:SF1">
    <property type="entry name" value="MAJOR FACILITATOR SUPERFAMILY PROTEIN"/>
    <property type="match status" value="1"/>
</dbReference>
<dbReference type="EMBL" id="MCRJ01000131">
    <property type="protein sequence ID" value="ODN68807.1"/>
    <property type="molecule type" value="Genomic_DNA"/>
</dbReference>
<comment type="caution">
    <text evidence="6">The sequence shown here is derived from an EMBL/GenBank/DDBJ whole genome shotgun (WGS) entry which is preliminary data.</text>
</comment>
<protein>
    <submittedName>
        <fullName evidence="6">Major Facilitator Superfamily protein</fullName>
    </submittedName>
</protein>
<evidence type="ECO:0000313" key="7">
    <source>
        <dbReference type="Proteomes" id="UP000094622"/>
    </source>
</evidence>
<dbReference type="PANTHER" id="PTHR23534">
    <property type="entry name" value="MFS PERMEASE"/>
    <property type="match status" value="1"/>
</dbReference>
<feature type="transmembrane region" description="Helical" evidence="4">
    <location>
        <begin position="85"/>
        <end position="103"/>
    </location>
</feature>
<dbReference type="PROSITE" id="PS50850">
    <property type="entry name" value="MFS"/>
    <property type="match status" value="1"/>
</dbReference>
<feature type="transmembrane region" description="Helical" evidence="4">
    <location>
        <begin position="179"/>
        <end position="198"/>
    </location>
</feature>
<dbReference type="RefSeq" id="WP_069308117.1">
    <property type="nucleotide sequence ID" value="NZ_MCRJ01000131.1"/>
</dbReference>
<feature type="transmembrane region" description="Helical" evidence="4">
    <location>
        <begin position="54"/>
        <end position="78"/>
    </location>
</feature>
<keyword evidence="2 4" id="KW-1133">Transmembrane helix</keyword>
<gene>
    <name evidence="6" type="ORF">A6302_03883</name>
</gene>
<name>A0A1E3GXL6_9HYPH</name>
<feature type="transmembrane region" description="Helical" evidence="4">
    <location>
        <begin position="146"/>
        <end position="167"/>
    </location>
</feature>
<dbReference type="OrthoDB" id="8558006at2"/>
<feature type="transmembrane region" description="Helical" evidence="4">
    <location>
        <begin position="20"/>
        <end position="48"/>
    </location>
</feature>
<dbReference type="SUPFAM" id="SSF103473">
    <property type="entry name" value="MFS general substrate transporter"/>
    <property type="match status" value="1"/>
</dbReference>
<feature type="transmembrane region" description="Helical" evidence="4">
    <location>
        <begin position="351"/>
        <end position="370"/>
    </location>
</feature>
<evidence type="ECO:0000256" key="2">
    <source>
        <dbReference type="ARBA" id="ARBA00022989"/>
    </source>
</evidence>
<evidence type="ECO:0000313" key="6">
    <source>
        <dbReference type="EMBL" id="ODN68807.1"/>
    </source>
</evidence>
<evidence type="ECO:0000256" key="3">
    <source>
        <dbReference type="ARBA" id="ARBA00023136"/>
    </source>
</evidence>
<dbReference type="AlphaFoldDB" id="A0A1E3GXL6"/>
<accession>A0A1E3GXL6</accession>
<dbReference type="PATRIC" id="fig|1439726.3.peg.4096"/>
<feature type="transmembrane region" description="Helical" evidence="4">
    <location>
        <begin position="313"/>
        <end position="339"/>
    </location>
</feature>
<dbReference type="Gene3D" id="1.20.1250.20">
    <property type="entry name" value="MFS general substrate transporter like domains"/>
    <property type="match status" value="1"/>
</dbReference>
<evidence type="ECO:0000256" key="4">
    <source>
        <dbReference type="SAM" id="Phobius"/>
    </source>
</evidence>
<proteinExistence type="predicted"/>
<feature type="transmembrane region" description="Helical" evidence="4">
    <location>
        <begin position="288"/>
        <end position="307"/>
    </location>
</feature>
<keyword evidence="3 4" id="KW-0472">Membrane</keyword>
<feature type="domain" description="Major facilitator superfamily (MFS) profile" evidence="5">
    <location>
        <begin position="222"/>
        <end position="406"/>
    </location>
</feature>
<feature type="transmembrane region" description="Helical" evidence="4">
    <location>
        <begin position="376"/>
        <end position="398"/>
    </location>
</feature>
<feature type="transmembrane region" description="Helical" evidence="4">
    <location>
        <begin position="219"/>
        <end position="241"/>
    </location>
</feature>
<dbReference type="InterPro" id="IPR020846">
    <property type="entry name" value="MFS_dom"/>
</dbReference>
<dbReference type="Pfam" id="PF07690">
    <property type="entry name" value="MFS_1"/>
    <property type="match status" value="2"/>
</dbReference>
<sequence>MTDLTATAVPDERSARRAALTLSAAQAVGGAVSPIAVGLGGIVGFSLLGADKSLATLPVTAFILGNALSAAPAALFMARVGRRTGFLSGAAATTVFGALAIVALAIGSFWLFCLAQLIGGMSGAFLQQYRFAAADASPPAFRPKAISWVLAGGVVTGVVGPQATIFGETLLPVTYAGTYAIMIVLSLLSGAVLSTLSIPKPAPRRKGDSSGRPLAAIMLQPRFVVASVCAISSYALMSLVMTASPLAMHEHHHSHSDAALAIQWHVIAMFAPSFFTGSIIGRFGKEAVVAYGLVLIGFGAVIALLGVSVAHFWISLILLGVGWNFGFVGGTAMVADAYAPEEAAKVQAANEFLLFGIVAAASFSSGKILVASGWDLINWMVFPVVGACLLLLAGHAVAGRRMRPTG</sequence>
<dbReference type="InterPro" id="IPR036259">
    <property type="entry name" value="MFS_trans_sf"/>
</dbReference>
<feature type="transmembrane region" description="Helical" evidence="4">
    <location>
        <begin position="261"/>
        <end position="281"/>
    </location>
</feature>
<keyword evidence="7" id="KW-1185">Reference proteome</keyword>
<dbReference type="InterPro" id="IPR011701">
    <property type="entry name" value="MFS"/>
</dbReference>
<organism evidence="6 7">
    <name type="scientific">Methylobrevis pamukkalensis</name>
    <dbReference type="NCBI Taxonomy" id="1439726"/>
    <lineage>
        <taxon>Bacteria</taxon>
        <taxon>Pseudomonadati</taxon>
        <taxon>Pseudomonadota</taxon>
        <taxon>Alphaproteobacteria</taxon>
        <taxon>Hyphomicrobiales</taxon>
        <taxon>Pleomorphomonadaceae</taxon>
        <taxon>Methylobrevis</taxon>
    </lineage>
</organism>
<dbReference type="Proteomes" id="UP000094622">
    <property type="component" value="Unassembled WGS sequence"/>
</dbReference>
<evidence type="ECO:0000259" key="5">
    <source>
        <dbReference type="PROSITE" id="PS50850"/>
    </source>
</evidence>
<evidence type="ECO:0000256" key="1">
    <source>
        <dbReference type="ARBA" id="ARBA00022692"/>
    </source>
</evidence>
<dbReference type="GO" id="GO:0022857">
    <property type="term" value="F:transmembrane transporter activity"/>
    <property type="evidence" value="ECO:0007669"/>
    <property type="project" value="InterPro"/>
</dbReference>
<reference evidence="6 7" key="1">
    <citation type="submission" date="2016-07" db="EMBL/GenBank/DDBJ databases">
        <title>Draft Genome Sequence of Methylobrevis pamukkalensis PK2.</title>
        <authorList>
            <person name="Vasilenko O.V."/>
            <person name="Doronina N.V."/>
            <person name="Shmareva M.N."/>
            <person name="Tarlachkov S.V."/>
            <person name="Mustakhimov I."/>
            <person name="Trotsenko Y.A."/>
        </authorList>
    </citation>
    <scope>NUCLEOTIDE SEQUENCE [LARGE SCALE GENOMIC DNA]</scope>
    <source>
        <strain evidence="6 7">PK2</strain>
    </source>
</reference>